<comment type="caution">
    <text evidence="1">The sequence shown here is derived from an EMBL/GenBank/DDBJ whole genome shotgun (WGS) entry which is preliminary data.</text>
</comment>
<accession>A0A644Y904</accession>
<proteinExistence type="predicted"/>
<reference evidence="1" key="1">
    <citation type="submission" date="2019-08" db="EMBL/GenBank/DDBJ databases">
        <authorList>
            <person name="Kucharzyk K."/>
            <person name="Murdoch R.W."/>
            <person name="Higgins S."/>
            <person name="Loffler F."/>
        </authorList>
    </citation>
    <scope>NUCLEOTIDE SEQUENCE</scope>
</reference>
<dbReference type="AlphaFoldDB" id="A0A644Y904"/>
<dbReference type="EMBL" id="VSSQ01004379">
    <property type="protein sequence ID" value="MPM24950.1"/>
    <property type="molecule type" value="Genomic_DNA"/>
</dbReference>
<protein>
    <submittedName>
        <fullName evidence="1">Uncharacterized protein</fullName>
    </submittedName>
</protein>
<organism evidence="1">
    <name type="scientific">bioreactor metagenome</name>
    <dbReference type="NCBI Taxonomy" id="1076179"/>
    <lineage>
        <taxon>unclassified sequences</taxon>
        <taxon>metagenomes</taxon>
        <taxon>ecological metagenomes</taxon>
    </lineage>
</organism>
<name>A0A644Y904_9ZZZZ</name>
<evidence type="ECO:0000313" key="1">
    <source>
        <dbReference type="EMBL" id="MPM24950.1"/>
    </source>
</evidence>
<gene>
    <name evidence="1" type="ORF">SDC9_71439</name>
</gene>
<sequence>MCADNRRLADVLERGSWNAKAGAEQAVFYVHYICRALLKNRVVQRRHHVPEERKRRFDGIETVHMLGADAALNFLGNGDVVENFNMRAQDIRLVGIAFGKAFADGEQLRANGGTMPLKRSEGRVGGVRFEIRFLCFGCKRAVDKRRRDRNPAGNRCSSQFHSCL</sequence>